<reference evidence="1 2" key="1">
    <citation type="journal article" date="2015" name="Proc. Natl. Acad. Sci. U.S.A.">
        <title>The resurrection genome of Boea hygrometrica: A blueprint for survival of dehydration.</title>
        <authorList>
            <person name="Xiao L."/>
            <person name="Yang G."/>
            <person name="Zhang L."/>
            <person name="Yang X."/>
            <person name="Zhao S."/>
            <person name="Ji Z."/>
            <person name="Zhou Q."/>
            <person name="Hu M."/>
            <person name="Wang Y."/>
            <person name="Chen M."/>
            <person name="Xu Y."/>
            <person name="Jin H."/>
            <person name="Xiao X."/>
            <person name="Hu G."/>
            <person name="Bao F."/>
            <person name="Hu Y."/>
            <person name="Wan P."/>
            <person name="Li L."/>
            <person name="Deng X."/>
            <person name="Kuang T."/>
            <person name="Xiang C."/>
            <person name="Zhu J.K."/>
            <person name="Oliver M.J."/>
            <person name="He Y."/>
        </authorList>
    </citation>
    <scope>NUCLEOTIDE SEQUENCE [LARGE SCALE GENOMIC DNA]</scope>
    <source>
        <strain evidence="2">cv. XS01</strain>
    </source>
</reference>
<proteinExistence type="predicted"/>
<dbReference type="EMBL" id="KV070683">
    <property type="protein sequence ID" value="KZV06643.1"/>
    <property type="molecule type" value="Genomic_DNA"/>
</dbReference>
<organism evidence="1 2">
    <name type="scientific">Dorcoceras hygrometricum</name>
    <dbReference type="NCBI Taxonomy" id="472368"/>
    <lineage>
        <taxon>Eukaryota</taxon>
        <taxon>Viridiplantae</taxon>
        <taxon>Streptophyta</taxon>
        <taxon>Embryophyta</taxon>
        <taxon>Tracheophyta</taxon>
        <taxon>Spermatophyta</taxon>
        <taxon>Magnoliopsida</taxon>
        <taxon>eudicotyledons</taxon>
        <taxon>Gunneridae</taxon>
        <taxon>Pentapetalae</taxon>
        <taxon>asterids</taxon>
        <taxon>lamiids</taxon>
        <taxon>Lamiales</taxon>
        <taxon>Gesneriaceae</taxon>
        <taxon>Didymocarpoideae</taxon>
        <taxon>Trichosporeae</taxon>
        <taxon>Loxocarpinae</taxon>
        <taxon>Dorcoceras</taxon>
    </lineage>
</organism>
<sequence>MVNTGSVVEFEKKPAATNKEFSSWTVSKANPAADDLATQFQQQREIQQRRKLHLLHDQHFSTQSKVVVQKASPWKVEEISHAYKADITL</sequence>
<keyword evidence="2" id="KW-1185">Reference proteome</keyword>
<evidence type="ECO:0000313" key="2">
    <source>
        <dbReference type="Proteomes" id="UP000250235"/>
    </source>
</evidence>
<gene>
    <name evidence="1" type="ORF">F511_45875</name>
</gene>
<dbReference type="Proteomes" id="UP000250235">
    <property type="component" value="Unassembled WGS sequence"/>
</dbReference>
<dbReference type="AlphaFoldDB" id="A0A2Z7A2H9"/>
<name>A0A2Z7A2H9_9LAMI</name>
<protein>
    <submittedName>
        <fullName evidence="1">Uncharacterized protein</fullName>
    </submittedName>
</protein>
<accession>A0A2Z7A2H9</accession>
<evidence type="ECO:0000313" key="1">
    <source>
        <dbReference type="EMBL" id="KZV06643.1"/>
    </source>
</evidence>